<sequence length="417" mass="47513">MFNVIDDLVERGMLDQFSNREHVEKMLETKQTIYAGFDPSASSLQLGNYVCMTVLRRLQKAGHRIIAIIGGGTGMIGDPSGKKAERKFLSREDVLHNVECIKKQLSKYLDFSSPDKGILLNNGDWWEKTSTIEFLREYGKCFSINYMLDKEIVSSRLESGISFAEFSYMILQSADFYRLYKTYGCKLQVGGGDQWGNLTASMELIRKKEENPEVEVFSFKLITDSEGKKFGKSEKGALYLDPNMRSPYDIYQYFINVSDADVARYMRVFDDRSLSEIQLDIDEHNAHPELRIGQKKLAYRIVSDLHSPKVAEDCKKMSEALFSGDFSQLEQEQLEEIVKDLPRFKVEGESIGVLDALVSSTLAKSKREAREFVSSGSIRVNGNKVDSLDAVLNKEDAYFKKIFIIRRGKKSYGAIEF</sequence>
<keyword evidence="1 8" id="KW-0436">Ligase</keyword>
<accession>A0A9D9D8W3</accession>
<dbReference type="InterPro" id="IPR024088">
    <property type="entry name" value="Tyr-tRNA-ligase_bac-type"/>
</dbReference>
<dbReference type="InterPro" id="IPR024107">
    <property type="entry name" value="Tyr-tRNA-ligase_bac_1"/>
</dbReference>
<reference evidence="11" key="1">
    <citation type="submission" date="2020-10" db="EMBL/GenBank/DDBJ databases">
        <authorList>
            <person name="Gilroy R."/>
        </authorList>
    </citation>
    <scope>NUCLEOTIDE SEQUENCE</scope>
    <source>
        <strain evidence="11">1748</strain>
    </source>
</reference>
<dbReference type="GO" id="GO:0005524">
    <property type="term" value="F:ATP binding"/>
    <property type="evidence" value="ECO:0007669"/>
    <property type="project" value="UniProtKB-UniRule"/>
</dbReference>
<feature type="binding site" evidence="8">
    <location>
        <position position="168"/>
    </location>
    <ligand>
        <name>L-tyrosine</name>
        <dbReference type="ChEBI" id="CHEBI:58315"/>
    </ligand>
</feature>
<dbReference type="InterPro" id="IPR002305">
    <property type="entry name" value="aa-tRNA-synth_Ic"/>
</dbReference>
<evidence type="ECO:0000256" key="1">
    <source>
        <dbReference type="ARBA" id="ARBA00022598"/>
    </source>
</evidence>
<comment type="function">
    <text evidence="8">Catalyzes the attachment of tyrosine to tRNA(Tyr) in a two-step reaction: tyrosine is first activated by ATP to form Tyr-AMP and then transferred to the acceptor end of tRNA(Tyr).</text>
</comment>
<comment type="caution">
    <text evidence="11">The sequence shown here is derived from an EMBL/GenBank/DDBJ whole genome shotgun (WGS) entry which is preliminary data.</text>
</comment>
<evidence type="ECO:0000256" key="2">
    <source>
        <dbReference type="ARBA" id="ARBA00022741"/>
    </source>
</evidence>
<keyword evidence="6 8" id="KW-0030">Aminoacyl-tRNA synthetase</keyword>
<dbReference type="CDD" id="cd00805">
    <property type="entry name" value="TyrRS_core"/>
    <property type="match status" value="1"/>
</dbReference>
<dbReference type="Pfam" id="PF22421">
    <property type="entry name" value="SYY_C-terminal"/>
    <property type="match status" value="1"/>
</dbReference>
<feature type="domain" description="RNA-binding S4" evidence="10">
    <location>
        <begin position="352"/>
        <end position="414"/>
    </location>
</feature>
<dbReference type="EMBL" id="JADING010000102">
    <property type="protein sequence ID" value="MBO8414542.1"/>
    <property type="molecule type" value="Genomic_DNA"/>
</dbReference>
<protein>
    <recommendedName>
        <fullName evidence="8">Tyrosine--tRNA ligase</fullName>
        <ecNumber evidence="8">6.1.1.1</ecNumber>
    </recommendedName>
    <alternativeName>
        <fullName evidence="8">Tyrosyl-tRNA synthetase</fullName>
        <shortName evidence="8">TyrRS</shortName>
    </alternativeName>
</protein>
<comment type="subunit">
    <text evidence="8">Homodimer.</text>
</comment>
<dbReference type="GO" id="GO:0003723">
    <property type="term" value="F:RNA binding"/>
    <property type="evidence" value="ECO:0007669"/>
    <property type="project" value="UniProtKB-KW"/>
</dbReference>
<dbReference type="NCBIfam" id="TIGR00234">
    <property type="entry name" value="tyrS"/>
    <property type="match status" value="1"/>
</dbReference>
<evidence type="ECO:0000256" key="6">
    <source>
        <dbReference type="ARBA" id="ARBA00023146"/>
    </source>
</evidence>
<evidence type="ECO:0000256" key="7">
    <source>
        <dbReference type="ARBA" id="ARBA00048248"/>
    </source>
</evidence>
<proteinExistence type="inferred from homology"/>
<feature type="binding site" evidence="8">
    <location>
        <position position="34"/>
    </location>
    <ligand>
        <name>L-tyrosine</name>
        <dbReference type="ChEBI" id="CHEBI:58315"/>
    </ligand>
</feature>
<dbReference type="PANTHER" id="PTHR11766:SF0">
    <property type="entry name" value="TYROSINE--TRNA LIGASE, MITOCHONDRIAL"/>
    <property type="match status" value="1"/>
</dbReference>
<dbReference type="Gene3D" id="3.10.290.10">
    <property type="entry name" value="RNA-binding S4 domain"/>
    <property type="match status" value="1"/>
</dbReference>
<evidence type="ECO:0000256" key="5">
    <source>
        <dbReference type="ARBA" id="ARBA00022917"/>
    </source>
</evidence>
<gene>
    <name evidence="8" type="primary">tyrS</name>
    <name evidence="11" type="ORF">IAC78_03625</name>
</gene>
<name>A0A9D9D8W3_9BACL</name>
<comment type="similarity">
    <text evidence="8">Belongs to the class-I aminoacyl-tRNA synthetase family. TyrS type 1 subfamily.</text>
</comment>
<dbReference type="SUPFAM" id="SSF52374">
    <property type="entry name" value="Nucleotidylyl transferase"/>
    <property type="match status" value="1"/>
</dbReference>
<comment type="catalytic activity">
    <reaction evidence="7 8">
        <text>tRNA(Tyr) + L-tyrosine + ATP = L-tyrosyl-tRNA(Tyr) + AMP + diphosphate + H(+)</text>
        <dbReference type="Rhea" id="RHEA:10220"/>
        <dbReference type="Rhea" id="RHEA-COMP:9706"/>
        <dbReference type="Rhea" id="RHEA-COMP:9707"/>
        <dbReference type="ChEBI" id="CHEBI:15378"/>
        <dbReference type="ChEBI" id="CHEBI:30616"/>
        <dbReference type="ChEBI" id="CHEBI:33019"/>
        <dbReference type="ChEBI" id="CHEBI:58315"/>
        <dbReference type="ChEBI" id="CHEBI:78442"/>
        <dbReference type="ChEBI" id="CHEBI:78536"/>
        <dbReference type="ChEBI" id="CHEBI:456215"/>
        <dbReference type="EC" id="6.1.1.1"/>
    </reaction>
</comment>
<reference evidence="11" key="2">
    <citation type="journal article" date="2021" name="PeerJ">
        <title>Extensive microbial diversity within the chicken gut microbiome revealed by metagenomics and culture.</title>
        <authorList>
            <person name="Gilroy R."/>
            <person name="Ravi A."/>
            <person name="Getino M."/>
            <person name="Pursley I."/>
            <person name="Horton D.L."/>
            <person name="Alikhan N.F."/>
            <person name="Baker D."/>
            <person name="Gharbi K."/>
            <person name="Hall N."/>
            <person name="Watson M."/>
            <person name="Adriaenssens E.M."/>
            <person name="Foster-Nyarko E."/>
            <person name="Jarju S."/>
            <person name="Secka A."/>
            <person name="Antonio M."/>
            <person name="Oren A."/>
            <person name="Chaudhuri R.R."/>
            <person name="La Ragione R."/>
            <person name="Hildebrand F."/>
            <person name="Pallen M.J."/>
        </authorList>
    </citation>
    <scope>NUCLEOTIDE SEQUENCE</scope>
    <source>
        <strain evidence="11">1748</strain>
    </source>
</reference>
<dbReference type="EC" id="6.1.1.1" evidence="8"/>
<dbReference type="InterPro" id="IPR002307">
    <property type="entry name" value="Tyr-tRNA-ligase"/>
</dbReference>
<comment type="subcellular location">
    <subcellularLocation>
        <location evidence="8">Cytoplasm</location>
    </subcellularLocation>
</comment>
<dbReference type="Gene3D" id="1.10.240.10">
    <property type="entry name" value="Tyrosyl-Transfer RNA Synthetase"/>
    <property type="match status" value="1"/>
</dbReference>
<dbReference type="InterPro" id="IPR036986">
    <property type="entry name" value="S4_RNA-bd_sf"/>
</dbReference>
<dbReference type="AlphaFoldDB" id="A0A9D9D8W3"/>
<evidence type="ECO:0000256" key="3">
    <source>
        <dbReference type="ARBA" id="ARBA00022840"/>
    </source>
</evidence>
<evidence type="ECO:0000256" key="4">
    <source>
        <dbReference type="ARBA" id="ARBA00022884"/>
    </source>
</evidence>
<dbReference type="InterPro" id="IPR014729">
    <property type="entry name" value="Rossmann-like_a/b/a_fold"/>
</dbReference>
<evidence type="ECO:0000313" key="11">
    <source>
        <dbReference type="EMBL" id="MBO8414542.1"/>
    </source>
</evidence>
<dbReference type="FunFam" id="1.10.240.10:FF:000001">
    <property type="entry name" value="Tyrosine--tRNA ligase"/>
    <property type="match status" value="1"/>
</dbReference>
<keyword evidence="2 8" id="KW-0547">Nucleotide-binding</keyword>
<evidence type="ECO:0000259" key="10">
    <source>
        <dbReference type="SMART" id="SM00363"/>
    </source>
</evidence>
<dbReference type="PRINTS" id="PR01040">
    <property type="entry name" value="TRNASYNTHTYR"/>
</dbReference>
<dbReference type="SMART" id="SM00363">
    <property type="entry name" value="S4"/>
    <property type="match status" value="1"/>
</dbReference>
<dbReference type="InterPro" id="IPR002942">
    <property type="entry name" value="S4_RNA-bd"/>
</dbReference>
<organism evidence="11 12">
    <name type="scientific">Candidatus Scatoplasma merdavium</name>
    <dbReference type="NCBI Taxonomy" id="2840932"/>
    <lineage>
        <taxon>Bacteria</taxon>
        <taxon>Bacillati</taxon>
        <taxon>Bacillota</taxon>
        <taxon>Bacilli</taxon>
        <taxon>Bacillales</taxon>
        <taxon>Candidatus Scatoplasma</taxon>
    </lineage>
</organism>
<dbReference type="GO" id="GO:0006437">
    <property type="term" value="P:tyrosyl-tRNA aminoacylation"/>
    <property type="evidence" value="ECO:0007669"/>
    <property type="project" value="UniProtKB-UniRule"/>
</dbReference>
<feature type="binding site" evidence="8">
    <location>
        <position position="232"/>
    </location>
    <ligand>
        <name>ATP</name>
        <dbReference type="ChEBI" id="CHEBI:30616"/>
    </ligand>
</feature>
<keyword evidence="8" id="KW-0963">Cytoplasm</keyword>
<feature type="short sequence motif" description="'KMSKS' region" evidence="8">
    <location>
        <begin position="229"/>
        <end position="233"/>
    </location>
</feature>
<dbReference type="PANTHER" id="PTHR11766">
    <property type="entry name" value="TYROSYL-TRNA SYNTHETASE"/>
    <property type="match status" value="1"/>
</dbReference>
<dbReference type="CDD" id="cd00165">
    <property type="entry name" value="S4"/>
    <property type="match status" value="1"/>
</dbReference>
<comment type="caution">
    <text evidence="8">Lacks conserved residue(s) required for the propagation of feature annotation.</text>
</comment>
<evidence type="ECO:0000313" key="12">
    <source>
        <dbReference type="Proteomes" id="UP000823629"/>
    </source>
</evidence>
<dbReference type="GO" id="GO:0004831">
    <property type="term" value="F:tyrosine-tRNA ligase activity"/>
    <property type="evidence" value="ECO:0007669"/>
    <property type="project" value="UniProtKB-UniRule"/>
</dbReference>
<dbReference type="HAMAP" id="MF_02006">
    <property type="entry name" value="Tyr_tRNA_synth_type1"/>
    <property type="match status" value="1"/>
</dbReference>
<dbReference type="SUPFAM" id="SSF55174">
    <property type="entry name" value="Alpha-L RNA-binding motif"/>
    <property type="match status" value="1"/>
</dbReference>
<evidence type="ECO:0000256" key="9">
    <source>
        <dbReference type="PROSITE-ProRule" id="PRU00182"/>
    </source>
</evidence>
<dbReference type="PROSITE" id="PS50889">
    <property type="entry name" value="S4"/>
    <property type="match status" value="1"/>
</dbReference>
<dbReference type="Gene3D" id="3.40.50.620">
    <property type="entry name" value="HUPs"/>
    <property type="match status" value="1"/>
</dbReference>
<evidence type="ECO:0000256" key="8">
    <source>
        <dbReference type="HAMAP-Rule" id="MF_02006"/>
    </source>
</evidence>
<dbReference type="GO" id="GO:0005829">
    <property type="term" value="C:cytosol"/>
    <property type="evidence" value="ECO:0007669"/>
    <property type="project" value="TreeGrafter"/>
</dbReference>
<keyword evidence="5 8" id="KW-0648">Protein biosynthesis</keyword>
<dbReference type="Proteomes" id="UP000823629">
    <property type="component" value="Unassembled WGS sequence"/>
</dbReference>
<keyword evidence="3 8" id="KW-0067">ATP-binding</keyword>
<feature type="binding site" evidence="8">
    <location>
        <position position="172"/>
    </location>
    <ligand>
        <name>L-tyrosine</name>
        <dbReference type="ChEBI" id="CHEBI:58315"/>
    </ligand>
</feature>
<keyword evidence="4 9" id="KW-0694">RNA-binding</keyword>
<dbReference type="InterPro" id="IPR054608">
    <property type="entry name" value="SYY-like_C"/>
</dbReference>
<dbReference type="Pfam" id="PF00579">
    <property type="entry name" value="tRNA-synt_1b"/>
    <property type="match status" value="1"/>
</dbReference>